<name>A0ABR1E5E9_NECAM</name>
<protein>
    <submittedName>
        <fullName evidence="2">Uncharacterized protein</fullName>
    </submittedName>
</protein>
<evidence type="ECO:0000313" key="2">
    <source>
        <dbReference type="EMBL" id="KAK6757291.1"/>
    </source>
</evidence>
<comment type="caution">
    <text evidence="2">The sequence shown here is derived from an EMBL/GenBank/DDBJ whole genome shotgun (WGS) entry which is preliminary data.</text>
</comment>
<gene>
    <name evidence="2" type="primary">Necator_chrV.g20030</name>
    <name evidence="2" type="ORF">RB195_015238</name>
</gene>
<keyword evidence="3" id="KW-1185">Reference proteome</keyword>
<proteinExistence type="predicted"/>
<evidence type="ECO:0000313" key="3">
    <source>
        <dbReference type="Proteomes" id="UP001303046"/>
    </source>
</evidence>
<evidence type="ECO:0000256" key="1">
    <source>
        <dbReference type="SAM" id="MobiDB-lite"/>
    </source>
</evidence>
<accession>A0ABR1E5E9</accession>
<dbReference type="Proteomes" id="UP001303046">
    <property type="component" value="Unassembled WGS sequence"/>
</dbReference>
<organism evidence="2 3">
    <name type="scientific">Necator americanus</name>
    <name type="common">Human hookworm</name>
    <dbReference type="NCBI Taxonomy" id="51031"/>
    <lineage>
        <taxon>Eukaryota</taxon>
        <taxon>Metazoa</taxon>
        <taxon>Ecdysozoa</taxon>
        <taxon>Nematoda</taxon>
        <taxon>Chromadorea</taxon>
        <taxon>Rhabditida</taxon>
        <taxon>Rhabditina</taxon>
        <taxon>Rhabditomorpha</taxon>
        <taxon>Strongyloidea</taxon>
        <taxon>Ancylostomatidae</taxon>
        <taxon>Bunostominae</taxon>
        <taxon>Necator</taxon>
    </lineage>
</organism>
<reference evidence="2 3" key="1">
    <citation type="submission" date="2023-08" db="EMBL/GenBank/DDBJ databases">
        <title>A Necator americanus chromosomal reference genome.</title>
        <authorList>
            <person name="Ilik V."/>
            <person name="Petrzelkova K.J."/>
            <person name="Pardy F."/>
            <person name="Fuh T."/>
            <person name="Niatou-Singa F.S."/>
            <person name="Gouil Q."/>
            <person name="Baker L."/>
            <person name="Ritchie M.E."/>
            <person name="Jex A.R."/>
            <person name="Gazzola D."/>
            <person name="Li H."/>
            <person name="Toshio Fujiwara R."/>
            <person name="Zhan B."/>
            <person name="Aroian R.V."/>
            <person name="Pafco B."/>
            <person name="Schwarz E.M."/>
        </authorList>
    </citation>
    <scope>NUCLEOTIDE SEQUENCE [LARGE SCALE GENOMIC DNA]</scope>
    <source>
        <strain evidence="2 3">Aroian</strain>
        <tissue evidence="2">Whole animal</tissue>
    </source>
</reference>
<sequence length="138" mass="15149">MLNALERNANEWGTCSLHDGPGESSVGHGSMASSTSPTKLESILDDNGEGASGRDAGARTSSEGSPSKYLKAGHIMRRIDSIWAKRTLEWIPRDAERPQGRPPTRWGEVFATRVDRLRAHLDTNEGPCQRHSRNLRAS</sequence>
<dbReference type="EMBL" id="JAVFWL010000005">
    <property type="protein sequence ID" value="KAK6757291.1"/>
    <property type="molecule type" value="Genomic_DNA"/>
</dbReference>
<feature type="region of interest" description="Disordered" evidence="1">
    <location>
        <begin position="10"/>
        <end position="71"/>
    </location>
</feature>